<protein>
    <recommendedName>
        <fullName evidence="1">Transposase IS701-like DDE domain-containing protein</fullName>
    </recommendedName>
</protein>
<evidence type="ECO:0000313" key="3">
    <source>
        <dbReference type="Proteomes" id="UP001319874"/>
    </source>
</evidence>
<dbReference type="EMBL" id="AP024958">
    <property type="protein sequence ID" value="BCZ84552.1"/>
    <property type="molecule type" value="Genomic_DNA"/>
</dbReference>
<gene>
    <name evidence="2" type="ORF">PTKU64_82270</name>
</gene>
<dbReference type="Proteomes" id="UP001319874">
    <property type="component" value="Chromosome 4"/>
</dbReference>
<sequence>MKEMAKAWGHELNKLHESLAGLFRRAEPRQRSLSYLKGLLGTVERKNGRQLAEWIGEATPDGVQHLLERAQWDPDAARNILRDYVVEQLGERDAVLIVD</sequence>
<keyword evidence="3" id="KW-1185">Reference proteome</keyword>
<name>A0ABN6JXE0_9BURK</name>
<organism evidence="2 3">
    <name type="scientific">Paraburkholderia terrae</name>
    <dbReference type="NCBI Taxonomy" id="311230"/>
    <lineage>
        <taxon>Bacteria</taxon>
        <taxon>Pseudomonadati</taxon>
        <taxon>Pseudomonadota</taxon>
        <taxon>Betaproteobacteria</taxon>
        <taxon>Burkholderiales</taxon>
        <taxon>Burkholderiaceae</taxon>
        <taxon>Paraburkholderia</taxon>
    </lineage>
</organism>
<reference evidence="2 3" key="1">
    <citation type="journal article" date="2022" name="Front. Microbiol.">
        <title>Identification and characterization of a novel class of self-sufficient cytochrome P450 hydroxylase involved in cyclohexanecarboxylate degradation in Paraburkholderia terrae strain KU-64.</title>
        <authorList>
            <person name="Yamamoto T."/>
            <person name="Hasegawa Y."/>
            <person name="Iwaki H."/>
        </authorList>
    </citation>
    <scope>NUCLEOTIDE SEQUENCE [LARGE SCALE GENOMIC DNA]</scope>
    <source>
        <strain evidence="2 3">KU-64</strain>
    </source>
</reference>
<dbReference type="Pfam" id="PF13546">
    <property type="entry name" value="DDE_5"/>
    <property type="match status" value="1"/>
</dbReference>
<proteinExistence type="predicted"/>
<feature type="domain" description="Transposase IS701-like DDE" evidence="1">
    <location>
        <begin position="20"/>
        <end position="99"/>
    </location>
</feature>
<evidence type="ECO:0000313" key="2">
    <source>
        <dbReference type="EMBL" id="BCZ84552.1"/>
    </source>
</evidence>
<dbReference type="InterPro" id="IPR038721">
    <property type="entry name" value="IS701-like_DDE_dom"/>
</dbReference>
<evidence type="ECO:0000259" key="1">
    <source>
        <dbReference type="Pfam" id="PF13546"/>
    </source>
</evidence>
<accession>A0ABN6JXE0</accession>